<dbReference type="EMBL" id="JAYKXN010000003">
    <property type="protein sequence ID" value="KAK7303710.1"/>
    <property type="molecule type" value="Genomic_DNA"/>
</dbReference>
<dbReference type="Proteomes" id="UP001359559">
    <property type="component" value="Unassembled WGS sequence"/>
</dbReference>
<evidence type="ECO:0000313" key="2">
    <source>
        <dbReference type="Proteomes" id="UP001359559"/>
    </source>
</evidence>
<proteinExistence type="predicted"/>
<comment type="caution">
    <text evidence="1">The sequence shown here is derived from an EMBL/GenBank/DDBJ whole genome shotgun (WGS) entry which is preliminary data.</text>
</comment>
<organism evidence="1 2">
    <name type="scientific">Clitoria ternatea</name>
    <name type="common">Butterfly pea</name>
    <dbReference type="NCBI Taxonomy" id="43366"/>
    <lineage>
        <taxon>Eukaryota</taxon>
        <taxon>Viridiplantae</taxon>
        <taxon>Streptophyta</taxon>
        <taxon>Embryophyta</taxon>
        <taxon>Tracheophyta</taxon>
        <taxon>Spermatophyta</taxon>
        <taxon>Magnoliopsida</taxon>
        <taxon>eudicotyledons</taxon>
        <taxon>Gunneridae</taxon>
        <taxon>Pentapetalae</taxon>
        <taxon>rosids</taxon>
        <taxon>fabids</taxon>
        <taxon>Fabales</taxon>
        <taxon>Fabaceae</taxon>
        <taxon>Papilionoideae</taxon>
        <taxon>50 kb inversion clade</taxon>
        <taxon>NPAAA clade</taxon>
        <taxon>indigoferoid/millettioid clade</taxon>
        <taxon>Phaseoleae</taxon>
        <taxon>Clitoria</taxon>
    </lineage>
</organism>
<gene>
    <name evidence="1" type="ORF">RJT34_14623</name>
</gene>
<evidence type="ECO:0000313" key="1">
    <source>
        <dbReference type="EMBL" id="KAK7303710.1"/>
    </source>
</evidence>
<name>A0AAN9PL92_CLITE</name>
<accession>A0AAN9PL92</accession>
<protein>
    <submittedName>
        <fullName evidence="1">Uncharacterized protein</fullName>
    </submittedName>
</protein>
<dbReference type="AlphaFoldDB" id="A0AAN9PL92"/>
<sequence>MEPPTTLKFKFYFPSTQNKNESVSKSSTYSNSENLFLLISYKFAFHSFHSTFWNPLFMCTKYPPPPLYVTQTFLSFGAKQKHIR</sequence>
<keyword evidence="2" id="KW-1185">Reference proteome</keyword>
<reference evidence="1 2" key="1">
    <citation type="submission" date="2024-01" db="EMBL/GenBank/DDBJ databases">
        <title>The genomes of 5 underutilized Papilionoideae crops provide insights into root nodulation and disease resistance.</title>
        <authorList>
            <person name="Yuan L."/>
        </authorList>
    </citation>
    <scope>NUCLEOTIDE SEQUENCE [LARGE SCALE GENOMIC DNA]</scope>
    <source>
        <strain evidence="1">LY-2023</strain>
        <tissue evidence="1">Leaf</tissue>
    </source>
</reference>